<dbReference type="PANTHER" id="PTHR21089:SF1">
    <property type="entry name" value="BIFUNCTIONAL 3-DEHYDROQUINATE DEHYDRATASE_SHIKIMATE DEHYDROGENASE, CHLOROPLASTIC"/>
    <property type="match status" value="1"/>
</dbReference>
<organism evidence="12 13">
    <name type="scientific">Legionella busanensis</name>
    <dbReference type="NCBI Taxonomy" id="190655"/>
    <lineage>
        <taxon>Bacteria</taxon>
        <taxon>Pseudomonadati</taxon>
        <taxon>Pseudomonadota</taxon>
        <taxon>Gammaproteobacteria</taxon>
        <taxon>Legionellales</taxon>
        <taxon>Legionellaceae</taxon>
        <taxon>Legionella</taxon>
    </lineage>
</organism>
<dbReference type="UniPathway" id="UPA00053">
    <property type="reaction ID" value="UER00087"/>
</dbReference>
<dbReference type="Proteomes" id="UP000254794">
    <property type="component" value="Unassembled WGS sequence"/>
</dbReference>
<protein>
    <recommendedName>
        <fullName evidence="2 8">Shikimate dehydrogenase (NADP(+))</fullName>
        <shortName evidence="8">SDH</shortName>
        <ecNumber evidence="2 8">1.1.1.25</ecNumber>
    </recommendedName>
</protein>
<evidence type="ECO:0000259" key="9">
    <source>
        <dbReference type="Pfam" id="PF01488"/>
    </source>
</evidence>
<dbReference type="InterPro" id="IPR006151">
    <property type="entry name" value="Shikm_DH/Glu-tRNA_Rdtase"/>
</dbReference>
<feature type="binding site" evidence="8">
    <location>
        <begin position="125"/>
        <end position="129"/>
    </location>
    <ligand>
        <name>NADP(+)</name>
        <dbReference type="ChEBI" id="CHEBI:58349"/>
    </ligand>
</feature>
<dbReference type="SUPFAM" id="SSF53223">
    <property type="entry name" value="Aminoacid dehydrogenase-like, N-terminal domain"/>
    <property type="match status" value="1"/>
</dbReference>
<evidence type="ECO:0000256" key="2">
    <source>
        <dbReference type="ARBA" id="ARBA00012962"/>
    </source>
</evidence>
<feature type="binding site" evidence="8">
    <location>
        <position position="212"/>
    </location>
    <ligand>
        <name>shikimate</name>
        <dbReference type="ChEBI" id="CHEBI:36208"/>
    </ligand>
</feature>
<feature type="binding site" evidence="8">
    <location>
        <position position="241"/>
    </location>
    <ligand>
        <name>shikimate</name>
        <dbReference type="ChEBI" id="CHEBI:36208"/>
    </ligand>
</feature>
<keyword evidence="13" id="KW-1185">Reference proteome</keyword>
<feature type="binding site" evidence="8">
    <location>
        <position position="234"/>
    </location>
    <ligand>
        <name>NADP(+)</name>
        <dbReference type="ChEBI" id="CHEBI:58349"/>
    </ligand>
</feature>
<dbReference type="Pfam" id="PF18317">
    <property type="entry name" value="SDH_C"/>
    <property type="match status" value="1"/>
</dbReference>
<dbReference type="InterPro" id="IPR036291">
    <property type="entry name" value="NAD(P)-bd_dom_sf"/>
</dbReference>
<evidence type="ECO:0000256" key="1">
    <source>
        <dbReference type="ARBA" id="ARBA00004871"/>
    </source>
</evidence>
<dbReference type="GO" id="GO:0005829">
    <property type="term" value="C:cytosol"/>
    <property type="evidence" value="ECO:0007669"/>
    <property type="project" value="TreeGrafter"/>
</dbReference>
<evidence type="ECO:0000313" key="12">
    <source>
        <dbReference type="EMBL" id="STX52786.1"/>
    </source>
</evidence>
<feature type="binding site" evidence="8">
    <location>
        <position position="210"/>
    </location>
    <ligand>
        <name>NADP(+)</name>
        <dbReference type="ChEBI" id="CHEBI:58349"/>
    </ligand>
</feature>
<feature type="binding site" evidence="8">
    <location>
        <position position="62"/>
    </location>
    <ligand>
        <name>shikimate</name>
        <dbReference type="ChEBI" id="CHEBI:36208"/>
    </ligand>
</feature>
<dbReference type="CDD" id="cd01065">
    <property type="entry name" value="NAD_bind_Shikimate_DH"/>
    <property type="match status" value="1"/>
</dbReference>
<feature type="domain" description="SDH C-terminal" evidence="11">
    <location>
        <begin position="234"/>
        <end position="263"/>
    </location>
</feature>
<keyword evidence="5 8" id="KW-0560">Oxidoreductase</keyword>
<feature type="domain" description="Shikimate dehydrogenase substrate binding N-terminal" evidence="10">
    <location>
        <begin position="7"/>
        <end position="89"/>
    </location>
</feature>
<proteinExistence type="inferred from homology"/>
<dbReference type="NCBIfam" id="TIGR00507">
    <property type="entry name" value="aroE"/>
    <property type="match status" value="1"/>
</dbReference>
<evidence type="ECO:0000256" key="8">
    <source>
        <dbReference type="HAMAP-Rule" id="MF_00222"/>
    </source>
</evidence>
<evidence type="ECO:0000256" key="3">
    <source>
        <dbReference type="ARBA" id="ARBA00022605"/>
    </source>
</evidence>
<feature type="binding site" evidence="8">
    <location>
        <position position="87"/>
    </location>
    <ligand>
        <name>shikimate</name>
        <dbReference type="ChEBI" id="CHEBI:36208"/>
    </ligand>
</feature>
<dbReference type="GO" id="GO:0019632">
    <property type="term" value="P:shikimate metabolic process"/>
    <property type="evidence" value="ECO:0007669"/>
    <property type="project" value="InterPro"/>
</dbReference>
<dbReference type="Gene3D" id="3.40.50.720">
    <property type="entry name" value="NAD(P)-binding Rossmann-like Domain"/>
    <property type="match status" value="1"/>
</dbReference>
<dbReference type="EC" id="1.1.1.25" evidence="2 8"/>
<dbReference type="EMBL" id="UGOD01000001">
    <property type="protein sequence ID" value="STX52786.1"/>
    <property type="molecule type" value="Genomic_DNA"/>
</dbReference>
<feature type="domain" description="Quinate/shikimate 5-dehydrogenase/glutamyl-tRNA reductase" evidence="9">
    <location>
        <begin position="115"/>
        <end position="187"/>
    </location>
</feature>
<dbReference type="RefSeq" id="WP_115332311.1">
    <property type="nucleotide sequence ID" value="NZ_CAAAHP010000003.1"/>
</dbReference>
<comment type="caution">
    <text evidence="8">Lacks conserved residue(s) required for the propagation of feature annotation.</text>
</comment>
<dbReference type="GO" id="GO:0050661">
    <property type="term" value="F:NADP binding"/>
    <property type="evidence" value="ECO:0007669"/>
    <property type="project" value="InterPro"/>
</dbReference>
<comment type="function">
    <text evidence="8">Involved in the biosynthesis of the chorismate, which leads to the biosynthesis of aromatic amino acids. Catalyzes the reversible NADPH linked reduction of 3-dehydroshikimate (DHSA) to yield shikimate (SA).</text>
</comment>
<keyword evidence="6 8" id="KW-0057">Aromatic amino acid biosynthesis</keyword>
<evidence type="ECO:0000256" key="4">
    <source>
        <dbReference type="ARBA" id="ARBA00022857"/>
    </source>
</evidence>
<dbReference type="InterPro" id="IPR013708">
    <property type="entry name" value="Shikimate_DH-bd_N"/>
</dbReference>
<dbReference type="NCBIfam" id="NF001310">
    <property type="entry name" value="PRK00258.1-2"/>
    <property type="match status" value="1"/>
</dbReference>
<dbReference type="InterPro" id="IPR041121">
    <property type="entry name" value="SDH_C"/>
</dbReference>
<dbReference type="GO" id="GO:0004764">
    <property type="term" value="F:shikimate 3-dehydrogenase (NADP+) activity"/>
    <property type="evidence" value="ECO:0007669"/>
    <property type="project" value="UniProtKB-UniRule"/>
</dbReference>
<dbReference type="InterPro" id="IPR011342">
    <property type="entry name" value="Shikimate_DH"/>
</dbReference>
<dbReference type="Pfam" id="PF01488">
    <property type="entry name" value="Shikimate_DH"/>
    <property type="match status" value="1"/>
</dbReference>
<dbReference type="Gene3D" id="3.40.50.10860">
    <property type="entry name" value="Leucine Dehydrogenase, chain A, domain 1"/>
    <property type="match status" value="1"/>
</dbReference>
<comment type="subunit">
    <text evidence="8">Homodimer.</text>
</comment>
<dbReference type="InterPro" id="IPR022893">
    <property type="entry name" value="Shikimate_DH_fam"/>
</dbReference>
<dbReference type="HAMAP" id="MF_00222">
    <property type="entry name" value="Shikimate_DH_AroE"/>
    <property type="match status" value="1"/>
</dbReference>
<feature type="binding site" evidence="8">
    <location>
        <position position="102"/>
    </location>
    <ligand>
        <name>shikimate</name>
        <dbReference type="ChEBI" id="CHEBI:36208"/>
    </ligand>
</feature>
<dbReference type="SUPFAM" id="SSF51735">
    <property type="entry name" value="NAD(P)-binding Rossmann-fold domains"/>
    <property type="match status" value="1"/>
</dbReference>
<dbReference type="PANTHER" id="PTHR21089">
    <property type="entry name" value="SHIKIMATE DEHYDROGENASE"/>
    <property type="match status" value="1"/>
</dbReference>
<feature type="binding site" evidence="8">
    <location>
        <begin position="149"/>
        <end position="154"/>
    </location>
    <ligand>
        <name>NADP(+)</name>
        <dbReference type="ChEBI" id="CHEBI:58349"/>
    </ligand>
</feature>
<gene>
    <name evidence="8 12" type="primary">aroE</name>
    <name evidence="12" type="ORF">NCTC13316_02911</name>
</gene>
<keyword evidence="3 8" id="KW-0028">Amino-acid biosynthesis</keyword>
<dbReference type="GO" id="GO:0008652">
    <property type="term" value="P:amino acid biosynthetic process"/>
    <property type="evidence" value="ECO:0007669"/>
    <property type="project" value="UniProtKB-KW"/>
</dbReference>
<sequence>MISRCAVVGNPIAHSLSPIIHQNFAKQAGTEIIYDKILGNDTNFEEQVIDFFQSGGTGLNITLPFKERAFKMANQVTARCLKAKAANTLWMQGNQLWADNTDGVGLIKDLEHYIDIADKDILLLGAGGAARGIIGPLLEASVKRLTIVNRTKEKLVAVANDFPSITLAEFSELSGAFNVIINATSASLSDSPFTLLPVNMLANKPFCYDLAYNREKDTPFINFAKENSCKAYDGLGMLVEQAAEAFYIWHDFKPETTSVLGALKNNSY</sequence>
<dbReference type="GO" id="GO:0009423">
    <property type="term" value="P:chorismate biosynthetic process"/>
    <property type="evidence" value="ECO:0007669"/>
    <property type="project" value="UniProtKB-UniRule"/>
</dbReference>
<reference evidence="12 13" key="1">
    <citation type="submission" date="2018-06" db="EMBL/GenBank/DDBJ databases">
        <authorList>
            <consortium name="Pathogen Informatics"/>
            <person name="Doyle S."/>
        </authorList>
    </citation>
    <scope>NUCLEOTIDE SEQUENCE [LARGE SCALE GENOMIC DNA]</scope>
    <source>
        <strain evidence="12 13">NCTC13316</strain>
    </source>
</reference>
<evidence type="ECO:0000313" key="13">
    <source>
        <dbReference type="Proteomes" id="UP000254794"/>
    </source>
</evidence>
<evidence type="ECO:0000256" key="5">
    <source>
        <dbReference type="ARBA" id="ARBA00023002"/>
    </source>
</evidence>
<evidence type="ECO:0000259" key="11">
    <source>
        <dbReference type="Pfam" id="PF18317"/>
    </source>
</evidence>
<feature type="active site" description="Proton acceptor" evidence="8">
    <location>
        <position position="66"/>
    </location>
</feature>
<accession>A0A378JN41</accession>
<dbReference type="GO" id="GO:0009073">
    <property type="term" value="P:aromatic amino acid family biosynthetic process"/>
    <property type="evidence" value="ECO:0007669"/>
    <property type="project" value="UniProtKB-KW"/>
</dbReference>
<evidence type="ECO:0000259" key="10">
    <source>
        <dbReference type="Pfam" id="PF08501"/>
    </source>
</evidence>
<keyword evidence="4 8" id="KW-0521">NADP</keyword>
<dbReference type="FunFam" id="3.40.50.10860:FF:000006">
    <property type="entry name" value="Shikimate dehydrogenase (NADP(+))"/>
    <property type="match status" value="1"/>
</dbReference>
<feature type="binding site" evidence="8">
    <location>
        <begin position="15"/>
        <end position="17"/>
    </location>
    <ligand>
        <name>shikimate</name>
        <dbReference type="ChEBI" id="CHEBI:36208"/>
    </ligand>
</feature>
<name>A0A378JN41_9GAMM</name>
<evidence type="ECO:0000256" key="6">
    <source>
        <dbReference type="ARBA" id="ARBA00023141"/>
    </source>
</evidence>
<comment type="catalytic activity">
    <reaction evidence="7 8">
        <text>shikimate + NADP(+) = 3-dehydroshikimate + NADPH + H(+)</text>
        <dbReference type="Rhea" id="RHEA:17737"/>
        <dbReference type="ChEBI" id="CHEBI:15378"/>
        <dbReference type="ChEBI" id="CHEBI:16630"/>
        <dbReference type="ChEBI" id="CHEBI:36208"/>
        <dbReference type="ChEBI" id="CHEBI:57783"/>
        <dbReference type="ChEBI" id="CHEBI:58349"/>
        <dbReference type="EC" id="1.1.1.25"/>
    </reaction>
</comment>
<dbReference type="AlphaFoldDB" id="A0A378JN41"/>
<comment type="similarity">
    <text evidence="8">Belongs to the shikimate dehydrogenase family.</text>
</comment>
<dbReference type="OrthoDB" id="9776868at2"/>
<dbReference type="Pfam" id="PF08501">
    <property type="entry name" value="Shikimate_dh_N"/>
    <property type="match status" value="1"/>
</dbReference>
<comment type="pathway">
    <text evidence="1 8">Metabolic intermediate biosynthesis; chorismate biosynthesis; chorismate from D-erythrose 4-phosphate and phosphoenolpyruvate: step 4/7.</text>
</comment>
<dbReference type="InterPro" id="IPR046346">
    <property type="entry name" value="Aminoacid_DH-like_N_sf"/>
</dbReference>
<evidence type="ECO:0000256" key="7">
    <source>
        <dbReference type="ARBA" id="ARBA00049442"/>
    </source>
</evidence>